<gene>
    <name evidence="1" type="ORF">SAMN05216464_104128</name>
</gene>
<accession>A0A1G7AJ42</accession>
<dbReference type="GO" id="GO:0016301">
    <property type="term" value="F:kinase activity"/>
    <property type="evidence" value="ECO:0007669"/>
    <property type="project" value="UniProtKB-KW"/>
</dbReference>
<evidence type="ECO:0000313" key="1">
    <source>
        <dbReference type="EMBL" id="SDE14859.1"/>
    </source>
</evidence>
<keyword evidence="2" id="KW-1185">Reference proteome</keyword>
<sequence length="189" mass="20940">MSSHHIIREKQEPALLILELDNFPEEMLGQLLEWSPTVITTPHTAEVLNTLGIKVDWIIADSNNTDLQSDVKIMPAGNNTSAGAALTYLIEHNYPAVNIITTGTALDELLPFAGKINLVIINARQKIYTVTTGFSKWKPAGEQIDLLSTTNTLHHNGLQQTATNSYQTTHDGFFTLQFDEPFVIIAEQL</sequence>
<reference evidence="1 2" key="1">
    <citation type="submission" date="2016-10" db="EMBL/GenBank/DDBJ databases">
        <authorList>
            <person name="de Groot N.N."/>
        </authorList>
    </citation>
    <scope>NUCLEOTIDE SEQUENCE [LARGE SCALE GENOMIC DNA]</scope>
    <source>
        <strain evidence="1 2">47C3B</strain>
    </source>
</reference>
<keyword evidence="1" id="KW-0418">Kinase</keyword>
<name>A0A1G7AJ42_9SPHI</name>
<dbReference type="RefSeq" id="WP_091149117.1">
    <property type="nucleotide sequence ID" value="NZ_FNAI01000004.1"/>
</dbReference>
<evidence type="ECO:0000313" key="2">
    <source>
        <dbReference type="Proteomes" id="UP000199072"/>
    </source>
</evidence>
<keyword evidence="1" id="KW-0808">Transferase</keyword>
<dbReference type="AlphaFoldDB" id="A0A1G7AJ42"/>
<proteinExistence type="predicted"/>
<protein>
    <submittedName>
        <fullName evidence="1">Thiamine pyrophosphokinase</fullName>
    </submittedName>
</protein>
<dbReference type="STRING" id="1391627.SAMN05216464_104128"/>
<dbReference type="Proteomes" id="UP000199072">
    <property type="component" value="Unassembled WGS sequence"/>
</dbReference>
<dbReference type="OrthoDB" id="1132102at2"/>
<dbReference type="EMBL" id="FNAI01000004">
    <property type="protein sequence ID" value="SDE14859.1"/>
    <property type="molecule type" value="Genomic_DNA"/>
</dbReference>
<organism evidence="1 2">
    <name type="scientific">Mucilaginibacter pineti</name>
    <dbReference type="NCBI Taxonomy" id="1391627"/>
    <lineage>
        <taxon>Bacteria</taxon>
        <taxon>Pseudomonadati</taxon>
        <taxon>Bacteroidota</taxon>
        <taxon>Sphingobacteriia</taxon>
        <taxon>Sphingobacteriales</taxon>
        <taxon>Sphingobacteriaceae</taxon>
        <taxon>Mucilaginibacter</taxon>
    </lineage>
</organism>